<dbReference type="InterPro" id="IPR018357">
    <property type="entry name" value="Hexapep_transf_CS"/>
</dbReference>
<keyword evidence="2 5" id="KW-0808">Transferase</keyword>
<proteinExistence type="inferred from homology"/>
<dbReference type="Pfam" id="PF00132">
    <property type="entry name" value="Hexapep"/>
    <property type="match status" value="1"/>
</dbReference>
<evidence type="ECO:0000313" key="6">
    <source>
        <dbReference type="Proteomes" id="UP001236663"/>
    </source>
</evidence>
<comment type="similarity">
    <text evidence="1">Belongs to the transferase hexapeptide repeat family.</text>
</comment>
<dbReference type="EMBL" id="JAUFQS010000003">
    <property type="protein sequence ID" value="MDN3686624.1"/>
    <property type="molecule type" value="Genomic_DNA"/>
</dbReference>
<keyword evidence="3" id="KW-0677">Repeat</keyword>
<sequence>MNIFKPLVNFFSNFFFLVKTAAKNEKVHWEILGSNLINCKIDPQARVYKYHLLSNTIIGKGTYVSLNARIYNTTIGKFCSIGPNLVSGWGLHPIHGISTSPVFYSVNGQAGFTYSKKTKVQEIIPITIGNDVFIGANVTILDGVTIGDGAVIGAGAVVSKDIPPYAVAVGCPIKIMKYRFDEETIQSLLKSKWWDGDEETLKKVEELFFDVEKFIKIAPKLADK</sequence>
<gene>
    <name evidence="5" type="ORF">QWZ15_02175</name>
</gene>
<dbReference type="Gene3D" id="2.160.10.10">
    <property type="entry name" value="Hexapeptide repeat proteins"/>
    <property type="match status" value="1"/>
</dbReference>
<evidence type="ECO:0000313" key="5">
    <source>
        <dbReference type="EMBL" id="MDN3686624.1"/>
    </source>
</evidence>
<accession>A0ABT8C3K0</accession>
<name>A0ABT8C3K0_9BACT</name>
<evidence type="ECO:0000256" key="2">
    <source>
        <dbReference type="ARBA" id="ARBA00022679"/>
    </source>
</evidence>
<evidence type="ECO:0000256" key="4">
    <source>
        <dbReference type="ARBA" id="ARBA00023315"/>
    </source>
</evidence>
<keyword evidence="6" id="KW-1185">Reference proteome</keyword>
<organism evidence="5 6">
    <name type="scientific">Cyclobacterium jeungdonense</name>
    <dbReference type="NCBI Taxonomy" id="708087"/>
    <lineage>
        <taxon>Bacteria</taxon>
        <taxon>Pseudomonadati</taxon>
        <taxon>Bacteroidota</taxon>
        <taxon>Cytophagia</taxon>
        <taxon>Cytophagales</taxon>
        <taxon>Cyclobacteriaceae</taxon>
        <taxon>Cyclobacterium</taxon>
    </lineage>
</organism>
<dbReference type="SUPFAM" id="SSF51161">
    <property type="entry name" value="Trimeric LpxA-like enzymes"/>
    <property type="match status" value="1"/>
</dbReference>
<dbReference type="GO" id="GO:0016746">
    <property type="term" value="F:acyltransferase activity"/>
    <property type="evidence" value="ECO:0007669"/>
    <property type="project" value="UniProtKB-KW"/>
</dbReference>
<dbReference type="Proteomes" id="UP001236663">
    <property type="component" value="Unassembled WGS sequence"/>
</dbReference>
<dbReference type="RefSeq" id="WP_163384775.1">
    <property type="nucleotide sequence ID" value="NZ_JAUFQS010000003.1"/>
</dbReference>
<protein>
    <submittedName>
        <fullName evidence="5">CatB-related O-acetyltransferase</fullName>
        <ecNumber evidence="5">2.3.1.-</ecNumber>
    </submittedName>
</protein>
<evidence type="ECO:0000256" key="1">
    <source>
        <dbReference type="ARBA" id="ARBA00007274"/>
    </source>
</evidence>
<dbReference type="PANTHER" id="PTHR43300">
    <property type="entry name" value="ACETYLTRANSFERASE"/>
    <property type="match status" value="1"/>
</dbReference>
<evidence type="ECO:0000256" key="3">
    <source>
        <dbReference type="ARBA" id="ARBA00022737"/>
    </source>
</evidence>
<dbReference type="InterPro" id="IPR050179">
    <property type="entry name" value="Trans_hexapeptide_repeat"/>
</dbReference>
<comment type="caution">
    <text evidence="5">The sequence shown here is derived from an EMBL/GenBank/DDBJ whole genome shotgun (WGS) entry which is preliminary data.</text>
</comment>
<dbReference type="PROSITE" id="PS00101">
    <property type="entry name" value="HEXAPEP_TRANSFERASES"/>
    <property type="match status" value="1"/>
</dbReference>
<dbReference type="EC" id="2.3.1.-" evidence="5"/>
<dbReference type="PANTHER" id="PTHR43300:SF11">
    <property type="entry name" value="ACETYLTRANSFERASE RV3034C-RELATED"/>
    <property type="match status" value="1"/>
</dbReference>
<keyword evidence="4 5" id="KW-0012">Acyltransferase</keyword>
<dbReference type="InterPro" id="IPR011004">
    <property type="entry name" value="Trimer_LpxA-like_sf"/>
</dbReference>
<dbReference type="CDD" id="cd03349">
    <property type="entry name" value="LbH_XAT"/>
    <property type="match status" value="1"/>
</dbReference>
<dbReference type="InterPro" id="IPR001451">
    <property type="entry name" value="Hexapep"/>
</dbReference>
<reference evidence="6" key="1">
    <citation type="journal article" date="2019" name="Int. J. Syst. Evol. Microbiol.">
        <title>The Global Catalogue of Microorganisms (GCM) 10K type strain sequencing project: providing services to taxonomists for standard genome sequencing and annotation.</title>
        <authorList>
            <consortium name="The Broad Institute Genomics Platform"/>
            <consortium name="The Broad Institute Genome Sequencing Center for Infectious Disease"/>
            <person name="Wu L."/>
            <person name="Ma J."/>
        </authorList>
    </citation>
    <scope>NUCLEOTIDE SEQUENCE [LARGE SCALE GENOMIC DNA]</scope>
    <source>
        <strain evidence="6">CECT 7706</strain>
    </source>
</reference>